<proteinExistence type="predicted"/>
<protein>
    <submittedName>
        <fullName evidence="1">Uncharacterized protein</fullName>
    </submittedName>
</protein>
<sequence length="39" mass="4717">MHVESYDRFIAWGLTRNSIGFIAFFCTDLDFLVCVQWWE</sequence>
<evidence type="ECO:0000313" key="1">
    <source>
        <dbReference type="EMBL" id="JAD50451.1"/>
    </source>
</evidence>
<reference evidence="1" key="1">
    <citation type="submission" date="2014-09" db="EMBL/GenBank/DDBJ databases">
        <authorList>
            <person name="Magalhaes I.L.F."/>
            <person name="Oliveira U."/>
            <person name="Santos F.R."/>
            <person name="Vidigal T.H.D.A."/>
            <person name="Brescovit A.D."/>
            <person name="Santos A.J."/>
        </authorList>
    </citation>
    <scope>NUCLEOTIDE SEQUENCE</scope>
    <source>
        <tissue evidence="1">Shoot tissue taken approximately 20 cm above the soil surface</tissue>
    </source>
</reference>
<dbReference type="AlphaFoldDB" id="A0A0A9AH17"/>
<dbReference type="EMBL" id="GBRH01247444">
    <property type="protein sequence ID" value="JAD50451.1"/>
    <property type="molecule type" value="Transcribed_RNA"/>
</dbReference>
<organism evidence="1">
    <name type="scientific">Arundo donax</name>
    <name type="common">Giant reed</name>
    <name type="synonym">Donax arundinaceus</name>
    <dbReference type="NCBI Taxonomy" id="35708"/>
    <lineage>
        <taxon>Eukaryota</taxon>
        <taxon>Viridiplantae</taxon>
        <taxon>Streptophyta</taxon>
        <taxon>Embryophyta</taxon>
        <taxon>Tracheophyta</taxon>
        <taxon>Spermatophyta</taxon>
        <taxon>Magnoliopsida</taxon>
        <taxon>Liliopsida</taxon>
        <taxon>Poales</taxon>
        <taxon>Poaceae</taxon>
        <taxon>PACMAD clade</taxon>
        <taxon>Arundinoideae</taxon>
        <taxon>Arundineae</taxon>
        <taxon>Arundo</taxon>
    </lineage>
</organism>
<accession>A0A0A9AH17</accession>
<name>A0A0A9AH17_ARUDO</name>
<reference evidence="1" key="2">
    <citation type="journal article" date="2015" name="Data Brief">
        <title>Shoot transcriptome of the giant reed, Arundo donax.</title>
        <authorList>
            <person name="Barrero R.A."/>
            <person name="Guerrero F.D."/>
            <person name="Moolhuijzen P."/>
            <person name="Goolsby J.A."/>
            <person name="Tidwell J."/>
            <person name="Bellgard S.E."/>
            <person name="Bellgard M.I."/>
        </authorList>
    </citation>
    <scope>NUCLEOTIDE SEQUENCE</scope>
    <source>
        <tissue evidence="1">Shoot tissue taken approximately 20 cm above the soil surface</tissue>
    </source>
</reference>